<dbReference type="Gene3D" id="3.40.50.410">
    <property type="entry name" value="von Willebrand factor, type A domain"/>
    <property type="match status" value="1"/>
</dbReference>
<feature type="domain" description="Putative Flp pilus-assembly TadG-like N-terminal" evidence="1">
    <location>
        <begin position="18"/>
        <end position="62"/>
    </location>
</feature>
<sequence>MLKSFAALLRQFRRNDSGNVFILTALAILPLVGLVGLAMDYSSGLTARSQLDGALDAAVISAIATTTAEIQNGVAANTAIADGQAQGLKDFKSNAGKYGILAGQTPAVTVAVDNQNINGSGSYQATIPLNFGKLFNLGSYNVNGSARSTLKMPQYLDFYVMVDVSASMGAAATTGEQARLAKKNPDQKAEYPTGCTLACHFTTYKACDGKMCQGFILTRANGDIASICKTTGANSPCIQLRLDAIGVAMTNLLQEAKKVSVANAISNEFRIGIYPFIVHMNGNYQPISNDLTGVVTNKANGIPSLLDTGDSTGVNAWDGTHMGSGGTNINNALNEMYSKLPTTQGTGLSASSTKPFVFLITDGAQDNQIMYNSAGSWSGSNHATTLTPSYCTTLKTRATLAILYVPYVKITNPNPNFAGDEDGYANKNIPNIAPSLKSCATPGQYYTAETPEGINAALLQMFANALQIAPRLTN</sequence>
<dbReference type="RefSeq" id="WP_158255185.1">
    <property type="nucleotide sequence ID" value="NZ_FYDG01000003.1"/>
</dbReference>
<proteinExistence type="predicted"/>
<dbReference type="OrthoDB" id="7624353at2"/>
<dbReference type="AlphaFoldDB" id="A0A212RBS4"/>
<dbReference type="InterPro" id="IPR028087">
    <property type="entry name" value="Tad_N"/>
</dbReference>
<gene>
    <name evidence="2" type="ORF">SAMN06265338_103237</name>
</gene>
<name>A0A212RBS4_RHOAC</name>
<dbReference type="Pfam" id="PF13400">
    <property type="entry name" value="Tad"/>
    <property type="match status" value="1"/>
</dbReference>
<dbReference type="EMBL" id="FYDG01000003">
    <property type="protein sequence ID" value="SNB69528.1"/>
    <property type="molecule type" value="Genomic_DNA"/>
</dbReference>
<evidence type="ECO:0000259" key="1">
    <source>
        <dbReference type="Pfam" id="PF13400"/>
    </source>
</evidence>
<evidence type="ECO:0000313" key="3">
    <source>
        <dbReference type="Proteomes" id="UP000198418"/>
    </source>
</evidence>
<protein>
    <submittedName>
        <fullName evidence="2">Flp pilus assembly protein TadG</fullName>
    </submittedName>
</protein>
<dbReference type="Proteomes" id="UP000198418">
    <property type="component" value="Unassembled WGS sequence"/>
</dbReference>
<keyword evidence="3" id="KW-1185">Reference proteome</keyword>
<organism evidence="2 3">
    <name type="scientific">Rhodoblastus acidophilus</name>
    <name type="common">Rhodopseudomonas acidophila</name>
    <dbReference type="NCBI Taxonomy" id="1074"/>
    <lineage>
        <taxon>Bacteria</taxon>
        <taxon>Pseudomonadati</taxon>
        <taxon>Pseudomonadota</taxon>
        <taxon>Alphaproteobacteria</taxon>
        <taxon>Hyphomicrobiales</taxon>
        <taxon>Rhodoblastaceae</taxon>
        <taxon>Rhodoblastus</taxon>
    </lineage>
</organism>
<accession>A0A212RBS4</accession>
<evidence type="ECO:0000313" key="2">
    <source>
        <dbReference type="EMBL" id="SNB69528.1"/>
    </source>
</evidence>
<reference evidence="3" key="1">
    <citation type="submission" date="2017-06" db="EMBL/GenBank/DDBJ databases">
        <authorList>
            <person name="Varghese N."/>
            <person name="Submissions S."/>
        </authorList>
    </citation>
    <scope>NUCLEOTIDE SEQUENCE [LARGE SCALE GENOMIC DNA]</scope>
    <source>
        <strain evidence="3">DSM 137</strain>
    </source>
</reference>
<dbReference type="InterPro" id="IPR036465">
    <property type="entry name" value="vWFA_dom_sf"/>
</dbReference>